<evidence type="ECO:0000313" key="7">
    <source>
        <dbReference type="EMBL" id="PWK84395.1"/>
    </source>
</evidence>
<dbReference type="GO" id="GO:0030435">
    <property type="term" value="P:sporulation resulting in formation of a cellular spore"/>
    <property type="evidence" value="ECO:0007669"/>
    <property type="project" value="UniProtKB-KW"/>
</dbReference>
<keyword evidence="5" id="KW-0717">Septation</keyword>
<evidence type="ECO:0000256" key="6">
    <source>
        <dbReference type="ARBA" id="ARBA00023306"/>
    </source>
</evidence>
<dbReference type="InterPro" id="IPR006776">
    <property type="entry name" value="SsgB"/>
</dbReference>
<dbReference type="InterPro" id="IPR038658">
    <property type="entry name" value="SsgB_sf"/>
</dbReference>
<dbReference type="RefSeq" id="WP_109638730.1">
    <property type="nucleotide sequence ID" value="NZ_QGHB01000008.1"/>
</dbReference>
<organism evidence="7 8">
    <name type="scientific">Lentzea atacamensis</name>
    <dbReference type="NCBI Taxonomy" id="531938"/>
    <lineage>
        <taxon>Bacteria</taxon>
        <taxon>Bacillati</taxon>
        <taxon>Actinomycetota</taxon>
        <taxon>Actinomycetes</taxon>
        <taxon>Pseudonocardiales</taxon>
        <taxon>Pseudonocardiaceae</taxon>
        <taxon>Lentzea</taxon>
    </lineage>
</organism>
<keyword evidence="4" id="KW-0749">Sporulation</keyword>
<evidence type="ECO:0000313" key="8">
    <source>
        <dbReference type="Proteomes" id="UP000246005"/>
    </source>
</evidence>
<dbReference type="Gene3D" id="2.30.31.20">
    <property type="entry name" value="Sporulation-specific cell division protein SsgB"/>
    <property type="match status" value="1"/>
</dbReference>
<dbReference type="EMBL" id="QGHB01000008">
    <property type="protein sequence ID" value="PWK84395.1"/>
    <property type="molecule type" value="Genomic_DNA"/>
</dbReference>
<dbReference type="GO" id="GO:0030428">
    <property type="term" value="C:cell septum"/>
    <property type="evidence" value="ECO:0007669"/>
    <property type="project" value="UniProtKB-SubCell"/>
</dbReference>
<accession>A0A316I1W1</accession>
<name>A0A316I1W1_9PSEU</name>
<evidence type="ECO:0000256" key="5">
    <source>
        <dbReference type="ARBA" id="ARBA00023210"/>
    </source>
</evidence>
<evidence type="ECO:0000256" key="4">
    <source>
        <dbReference type="ARBA" id="ARBA00022969"/>
    </source>
</evidence>
<proteinExistence type="inferred from homology"/>
<keyword evidence="3 7" id="KW-0132">Cell division</keyword>
<gene>
    <name evidence="7" type="ORF">C8D88_10810</name>
</gene>
<sequence length="122" mass="13205">MMIQQSVTLDITVILQKPGAAALAVPARLYCDHTAPDVVIASFVTERQHVKLQFSRDRLQDRWLAACGIRGTGIDAGVIAFNEEPHISLELNAPIGTARCLAPVGDIADFLDRTDDLVRPAA</sequence>
<keyword evidence="6" id="KW-0131">Cell cycle</keyword>
<comment type="caution">
    <text evidence="7">The sequence shown here is derived from an EMBL/GenBank/DDBJ whole genome shotgun (WGS) entry which is preliminary data.</text>
</comment>
<dbReference type="Pfam" id="PF04686">
    <property type="entry name" value="SsgA"/>
    <property type="match status" value="1"/>
</dbReference>
<dbReference type="AlphaFoldDB" id="A0A316I1W1"/>
<evidence type="ECO:0000256" key="1">
    <source>
        <dbReference type="ARBA" id="ARBA00004431"/>
    </source>
</evidence>
<evidence type="ECO:0000256" key="2">
    <source>
        <dbReference type="ARBA" id="ARBA00009323"/>
    </source>
</evidence>
<evidence type="ECO:0000256" key="3">
    <source>
        <dbReference type="ARBA" id="ARBA00022618"/>
    </source>
</evidence>
<dbReference type="Proteomes" id="UP000246005">
    <property type="component" value="Unassembled WGS sequence"/>
</dbReference>
<reference evidence="7 8" key="1">
    <citation type="submission" date="2018-05" db="EMBL/GenBank/DDBJ databases">
        <title>Genomic Encyclopedia of Type Strains, Phase IV (KMG-IV): sequencing the most valuable type-strain genomes for metagenomic binning, comparative biology and taxonomic classification.</title>
        <authorList>
            <person name="Goeker M."/>
        </authorList>
    </citation>
    <scope>NUCLEOTIDE SEQUENCE [LARGE SCALE GENOMIC DNA]</scope>
    <source>
        <strain evidence="7 8">DSM 45480</strain>
    </source>
</reference>
<dbReference type="GO" id="GO:0000917">
    <property type="term" value="P:division septum assembly"/>
    <property type="evidence" value="ECO:0007669"/>
    <property type="project" value="UniProtKB-KW"/>
</dbReference>
<comment type="subcellular location">
    <subcellularLocation>
        <location evidence="1">Cell septum</location>
    </subcellularLocation>
</comment>
<protein>
    <submittedName>
        <fullName evidence="7">Sporulation and cell division protein SsgA</fullName>
    </submittedName>
</protein>
<comment type="similarity">
    <text evidence="2">Belongs to the SsgA family.</text>
</comment>